<sequence>MDDGRSFDVPRKGGLAPSYSTVADTPLSCADTLRRDVGHVVTLDKKHPSTE</sequence>
<feature type="region of interest" description="Disordered" evidence="1">
    <location>
        <begin position="1"/>
        <end position="20"/>
    </location>
</feature>
<dbReference type="STRING" id="1205910.B005_2130"/>
<feature type="compositionally biased region" description="Basic and acidic residues" evidence="1">
    <location>
        <begin position="1"/>
        <end position="11"/>
    </location>
</feature>
<dbReference type="Proteomes" id="UP000003779">
    <property type="component" value="Chromosome"/>
</dbReference>
<reference evidence="2 3" key="1">
    <citation type="journal article" date="2012" name="J. Bacteriol.">
        <title>Whole-Genome Sequence of Nocardiopsis alba Strain ATCC BAA-2165, Associated with Honeybees.</title>
        <authorList>
            <person name="Qiao J."/>
            <person name="Chen L."/>
            <person name="Li Y."/>
            <person name="Wang J."/>
            <person name="Zhang W."/>
            <person name="Chen S."/>
        </authorList>
    </citation>
    <scope>NUCLEOTIDE SEQUENCE [LARGE SCALE GENOMIC DNA]</scope>
    <source>
        <strain evidence="3">ATCC BAA-2165 / BE74</strain>
    </source>
</reference>
<protein>
    <submittedName>
        <fullName evidence="2">Uncharacterized protein</fullName>
    </submittedName>
</protein>
<dbReference type="KEGG" id="nal:B005_2130"/>
<evidence type="ECO:0000256" key="1">
    <source>
        <dbReference type="SAM" id="MobiDB-lite"/>
    </source>
</evidence>
<proteinExistence type="predicted"/>
<evidence type="ECO:0000313" key="3">
    <source>
        <dbReference type="Proteomes" id="UP000003779"/>
    </source>
</evidence>
<dbReference type="AlphaFoldDB" id="J7LHT7"/>
<organism evidence="2 3">
    <name type="scientific">Nocardiopsis alba (strain ATCC BAA-2165 / BE74)</name>
    <dbReference type="NCBI Taxonomy" id="1205910"/>
    <lineage>
        <taxon>Bacteria</taxon>
        <taxon>Bacillati</taxon>
        <taxon>Actinomycetota</taxon>
        <taxon>Actinomycetes</taxon>
        <taxon>Streptosporangiales</taxon>
        <taxon>Nocardiopsidaceae</taxon>
        <taxon>Nocardiopsis</taxon>
    </lineage>
</organism>
<dbReference type="EMBL" id="CP003788">
    <property type="protein sequence ID" value="AFR11040.1"/>
    <property type="molecule type" value="Genomic_DNA"/>
</dbReference>
<name>J7LHT7_NOCAA</name>
<gene>
    <name evidence="2" type="ordered locus">B005_2130</name>
</gene>
<dbReference type="HOGENOM" id="CLU_3101434_0_0_11"/>
<reference evidence="3" key="2">
    <citation type="submission" date="2012-08" db="EMBL/GenBank/DDBJ databases">
        <title>Whole-genome sequence of Nocardiopsis alba strain ATCC BAA-2165 associated with honeybees.</title>
        <authorList>
            <person name="Qiao J."/>
            <person name="Chen L."/>
            <person name="Li Y."/>
            <person name="Wang J."/>
            <person name="Zhang W."/>
            <person name="Chen S."/>
        </authorList>
    </citation>
    <scope>NUCLEOTIDE SEQUENCE [LARGE SCALE GENOMIC DNA]</scope>
    <source>
        <strain evidence="3">ATCC BAA-2165 / BE74</strain>
    </source>
</reference>
<accession>J7LHT7</accession>
<evidence type="ECO:0000313" key="2">
    <source>
        <dbReference type="EMBL" id="AFR11040.1"/>
    </source>
</evidence>